<dbReference type="EMBL" id="BAAAZX010000021">
    <property type="protein sequence ID" value="GAA4013367.1"/>
    <property type="molecule type" value="Genomic_DNA"/>
</dbReference>
<accession>A0ABP7SM09</accession>
<evidence type="ECO:0000259" key="1">
    <source>
        <dbReference type="PROSITE" id="PS51677"/>
    </source>
</evidence>
<dbReference type="Pfam" id="PF01522">
    <property type="entry name" value="Polysacc_deac_1"/>
    <property type="match status" value="1"/>
</dbReference>
<dbReference type="InterPro" id="IPR002509">
    <property type="entry name" value="NODB_dom"/>
</dbReference>
<keyword evidence="3" id="KW-1185">Reference proteome</keyword>
<dbReference type="SUPFAM" id="SSF88713">
    <property type="entry name" value="Glycoside hydrolase/deacetylase"/>
    <property type="match status" value="1"/>
</dbReference>
<dbReference type="Gene3D" id="3.20.20.370">
    <property type="entry name" value="Glycoside hydrolase/deacetylase"/>
    <property type="match status" value="1"/>
</dbReference>
<dbReference type="PROSITE" id="PS51677">
    <property type="entry name" value="NODB"/>
    <property type="match status" value="1"/>
</dbReference>
<gene>
    <name evidence="2" type="ORF">GCM10022232_64520</name>
</gene>
<reference evidence="3" key="1">
    <citation type="journal article" date="2019" name="Int. J. Syst. Evol. Microbiol.">
        <title>The Global Catalogue of Microorganisms (GCM) 10K type strain sequencing project: providing services to taxonomists for standard genome sequencing and annotation.</title>
        <authorList>
            <consortium name="The Broad Institute Genomics Platform"/>
            <consortium name="The Broad Institute Genome Sequencing Center for Infectious Disease"/>
            <person name="Wu L."/>
            <person name="Ma J."/>
        </authorList>
    </citation>
    <scope>NUCLEOTIDE SEQUENCE [LARGE SCALE GENOMIC DNA]</scope>
    <source>
        <strain evidence="3">JCM 16924</strain>
    </source>
</reference>
<dbReference type="RefSeq" id="WP_345568177.1">
    <property type="nucleotide sequence ID" value="NZ_BAAAZX010000021.1"/>
</dbReference>
<organism evidence="2 3">
    <name type="scientific">Streptomyces plumbiresistens</name>
    <dbReference type="NCBI Taxonomy" id="511811"/>
    <lineage>
        <taxon>Bacteria</taxon>
        <taxon>Bacillati</taxon>
        <taxon>Actinomycetota</taxon>
        <taxon>Actinomycetes</taxon>
        <taxon>Kitasatosporales</taxon>
        <taxon>Streptomycetaceae</taxon>
        <taxon>Streptomyces</taxon>
    </lineage>
</organism>
<sequence length="307" mass="34951">MTGVVKKNGPCHLNEVPPSPDTQHWARWAASEPEWAWPDGKSVAVTLTFDVDAETAWYGLGDEYFARLTSLSEGRYSVVRAVPRILQLLRRLDLRTTFFVPGWTAENYPHVVEAILADGHEIGHHGYVHSRTDRVSADVQREEIERGFSALESIGVPRPRGYRNPSWEMTTETAAMVSEYGFLYDSSFLTDDRPYIEKVGDVELLELPSHWSLDDWPYFGYTGDFGGNTSTAATWRQNQWDEYQIARDEGRNVNFVCHPEVIGRGYRFTQLAKLLEDILADGRAWFPTMEELALHVAPKLLPARSRS</sequence>
<proteinExistence type="predicted"/>
<dbReference type="PANTHER" id="PTHR47561:SF1">
    <property type="entry name" value="POLYSACCHARIDE DEACETYLASE FAMILY PROTEIN (AFU_ORTHOLOGUE AFUA_6G05030)"/>
    <property type="match status" value="1"/>
</dbReference>
<dbReference type="Proteomes" id="UP001500456">
    <property type="component" value="Unassembled WGS sequence"/>
</dbReference>
<evidence type="ECO:0000313" key="3">
    <source>
        <dbReference type="Proteomes" id="UP001500456"/>
    </source>
</evidence>
<name>A0ABP7SM09_9ACTN</name>
<dbReference type="PANTHER" id="PTHR47561">
    <property type="entry name" value="POLYSACCHARIDE DEACETYLASE FAMILY PROTEIN (AFU_ORTHOLOGUE AFUA_6G05030)"/>
    <property type="match status" value="1"/>
</dbReference>
<dbReference type="InterPro" id="IPR011330">
    <property type="entry name" value="Glyco_hydro/deAcase_b/a-brl"/>
</dbReference>
<feature type="domain" description="NodB homology" evidence="1">
    <location>
        <begin position="67"/>
        <end position="256"/>
    </location>
</feature>
<evidence type="ECO:0000313" key="2">
    <source>
        <dbReference type="EMBL" id="GAA4013367.1"/>
    </source>
</evidence>
<protein>
    <submittedName>
        <fullName evidence="2">Polysaccharide deacetylase</fullName>
    </submittedName>
</protein>
<comment type="caution">
    <text evidence="2">The sequence shown here is derived from an EMBL/GenBank/DDBJ whole genome shotgun (WGS) entry which is preliminary data.</text>
</comment>